<keyword evidence="1" id="KW-1133">Transmembrane helix</keyword>
<dbReference type="GO" id="GO:0005886">
    <property type="term" value="C:plasma membrane"/>
    <property type="evidence" value="ECO:0007669"/>
    <property type="project" value="TreeGrafter"/>
</dbReference>
<evidence type="ECO:0000256" key="1">
    <source>
        <dbReference type="SAM" id="Phobius"/>
    </source>
</evidence>
<feature type="transmembrane region" description="Helical" evidence="1">
    <location>
        <begin position="97"/>
        <end position="113"/>
    </location>
</feature>
<dbReference type="PIRSF" id="PIRSF016789">
    <property type="entry name" value="DUF454"/>
    <property type="match status" value="1"/>
</dbReference>
<evidence type="ECO:0000313" key="2">
    <source>
        <dbReference type="EMBL" id="RDE10103.1"/>
    </source>
</evidence>
<dbReference type="PANTHER" id="PTHR35813">
    <property type="entry name" value="INNER MEMBRANE PROTEIN YBAN"/>
    <property type="match status" value="1"/>
</dbReference>
<keyword evidence="1" id="KW-0812">Transmembrane</keyword>
<dbReference type="OrthoDB" id="9816293at2"/>
<keyword evidence="3" id="KW-1185">Reference proteome</keyword>
<organism evidence="2 3">
    <name type="scientific">Pelagibacterium lacus</name>
    <dbReference type="NCBI Taxonomy" id="2282655"/>
    <lineage>
        <taxon>Bacteria</taxon>
        <taxon>Pseudomonadati</taxon>
        <taxon>Pseudomonadota</taxon>
        <taxon>Alphaproteobacteria</taxon>
        <taxon>Hyphomicrobiales</taxon>
        <taxon>Devosiaceae</taxon>
        <taxon>Pelagibacterium</taxon>
    </lineage>
</organism>
<dbReference type="Pfam" id="PF04304">
    <property type="entry name" value="DUF454"/>
    <property type="match status" value="1"/>
</dbReference>
<dbReference type="EMBL" id="QQNH01000003">
    <property type="protein sequence ID" value="RDE10103.1"/>
    <property type="molecule type" value="Genomic_DNA"/>
</dbReference>
<comment type="caution">
    <text evidence="2">The sequence shown here is derived from an EMBL/GenBank/DDBJ whole genome shotgun (WGS) entry which is preliminary data.</text>
</comment>
<dbReference type="InterPro" id="IPR007401">
    <property type="entry name" value="DUF454"/>
</dbReference>
<name>A0A369W703_9HYPH</name>
<sequence length="130" mass="13534">MRLVFLILGLLCVGIGLVGMAVPILPTTPFLLLAALCFARSSARLHAWLLGHRTFGPLIRDWQAEGAIGPGAKTMALASMALAIAITVALALPLHVLLIQALVLASAAAFILSRPAPTRRDRGAGNPANP</sequence>
<dbReference type="AlphaFoldDB" id="A0A369W703"/>
<dbReference type="PANTHER" id="PTHR35813:SF1">
    <property type="entry name" value="INNER MEMBRANE PROTEIN YBAN"/>
    <property type="match status" value="1"/>
</dbReference>
<keyword evidence="1" id="KW-0472">Membrane</keyword>
<dbReference type="Proteomes" id="UP000253759">
    <property type="component" value="Unassembled WGS sequence"/>
</dbReference>
<proteinExistence type="predicted"/>
<reference evidence="3" key="1">
    <citation type="submission" date="2018-07" db="EMBL/GenBank/DDBJ databases">
        <authorList>
            <person name="Liu B.-T."/>
            <person name="Du Z."/>
        </authorList>
    </citation>
    <scope>NUCLEOTIDE SEQUENCE [LARGE SCALE GENOMIC DNA]</scope>
    <source>
        <strain evidence="3">XYN52</strain>
    </source>
</reference>
<protein>
    <submittedName>
        <fullName evidence="2">DUF454 domain-containing protein</fullName>
    </submittedName>
</protein>
<gene>
    <name evidence="2" type="ORF">DVH29_03740</name>
</gene>
<evidence type="ECO:0000313" key="3">
    <source>
        <dbReference type="Proteomes" id="UP000253759"/>
    </source>
</evidence>
<accession>A0A369W703</accession>